<dbReference type="Pfam" id="PF25549">
    <property type="entry name" value="DUF7927"/>
    <property type="match status" value="20"/>
</dbReference>
<keyword evidence="1" id="KW-0326">Glycosidase</keyword>
<dbReference type="CDD" id="cd00063">
    <property type="entry name" value="FN3"/>
    <property type="match status" value="2"/>
</dbReference>
<sequence length="3881" mass="382038">MVATTALLTAVISVLNPMSASAAGTILFQNAFNNRTVDGVGSVVVPTPTSGTNTVCLTASGNSATRPLFSCAGASDPQGSGKLRLTATGTNLIGGVFGETSFPTSNGLDVTFNSYQWGGNGGDGMSFLLAAVNPTNPAAPTTIGPTGGSLGYSPAGTIKGLPNAYLGVGLDVFGNFSNPTFQGTGCPTVPNLTTTVPGAVVVRGPGTNSAGYCGLTTTYTGTPASRIPLRAPTRAGSVVPVQVLINPTATAFTSTTGVTVDPKTYKVVVTPVGQAVRTLAGPLPSVSPTLYPSSSWLNADGVPRQLAFAFVGSTGSVIDTHEASDVKVLTFNPVAQLGVASTSYTAANPAPGAPVTYTITPSVQVGTDEAAPISMTQTTPSGVVPVGAYGTGWVCQTPVGQTVTCTTSASTFANGTTLPVITVVGIVTSASMSAAIVQNSSVARVSSADANPDTVTVTTPGTLPTTPSAVTASPAIGPVSGGDSVTLTGTNTDDATAVEIGTTAEQAAATPVVLLPCPGGVAATGCFTQSGTVITISSMPARTAASAVSITVVTSGLASAAAYTYASAPATLAAPAATAGVTSATTTWVAPANNGSAITSYTVTPYLGTVAGTPVEVGPTVLSRTFTGLTVGGSYTFVVTATNAYGTSPASPKSAVAVPYTVPGPPTITAATAGDSSAVLTWTTPSNGSSAITGYVVTPYVNNVAQTPRNFTGAGTTQTVTALTPGTSYTFTVAAQNAAGTGAPSTRSGAVVPNVSPTLTFPAPPSGQVGVPYSRQLTVTNGTSPFTWSVTAGSLPPGITLGASTGLLSGTPTTAGTSTFTVQIVDASGQTASKAVTLVIAATPILSFTPAPGEVSVAFAQQPTVSGGTGPFAWAISAGGLPPGVGIDAATGAITGTPTAAGNFAVTVAATDAFGQVASTTVTIIIVALPTFTFATPPPAQVGVAYSISLDVAGGTLPLTWSTTAGALPPGLSLGASTGMLTGTPTTTGTSAFRVTVVDANGKSTSRSVSLVTSVGPIVIVKSADVSSVAAGGVVTYTITATNTGSAAVPNVALADLLSGVLDDAAYNADATATSGAVSYSSSTVNWSGTIAAGATVTITYGVTVTNPVTGNRILTNTVTSSTLGTNCAAGGTDARCTSTVTVPGLSIVKTADAATATPGQVVHYSIVVTNTGQTAYAPAALADNLAGVLDDANYNLDGASTSGNVSYSGQVLNWSGPLAVGASVTVTYSITVSNPDAGDRTLRNTVVSSSAGTPCPAVSPAAQCTSTVPVLVPALAIATTADPAATTTPGATVAYTTTISNTGQTAYPAGTSVVLALDEALDDATYDGDVTLSGGGTAVYDATAKTITWTGALPIGAEVTVTASVTVLPNGTGTGDGVLSTSTTSSAPGSTCLPGGSGPACATTVQVRVPAVTVSTSADGATTTPGSVVRYTLTAVNSGQTPQNGITVANQLAGVVDDATYSNDASASSGDTSFTGSTLEWTGNLAVGATVTITYTVTVHDPDTGDFALLSTVSTTAAGANCPVDGSDPACATRVDVLVPGLSFSSSFDTATTSPGSVVNYTATVTNTGQTAYNALPVTLDLAGALDDATYNFDAAATAGGLNLDANGDLTWTLSLAPGGSATASLSLSLTVADPDTGDRSLVIRTSSVAAGSTCPPLSANTGCAASVTVLVPGLVISKTANTSTVSPGATVEYTIQITNTGETTYTDAAVDDHLATVLTDASFDPADASASTGILAYVSTVLTWTGTLAPGESATVSYPVEVLDPAPGDKRLINTVSSAAPGNNCPTGSTDSRCTSTVDVLVPSLTIVKTADAVTTVPGANVGYTVTVTNSGPTAYTAATVTDSLSGVLDDAAYNDDLSTDTGSASYAASAVSWTGALSPGAVATITYSVLVNVAPGGDNLLANTAVSGTAGSTCPAGAGDARCTSSIPIARLLLEQSFSQASATPGSTVTLTATFTNTGTVPLTGISVSTLRADSSDDAVPVGDQTASSGTLSLTASAITWTGSIPVGGVVTITGGVRIIDPPTGNRDVTGTLQSSAPGNNCPVGGSDARCTSHLAVVVPGLTITTAASSSTAVPGAIVGYTITLVNTGQTPYASADLTAALAGVLDDAAYNGDATATAGAVDYAAPSLTWQGPIAVGGTVTISYSVTLNDPVSGDKTMITSISSASVGSSCAPASGSAACRTTVVVLTPGLTIVKTADAHNATLGTEVDYTVVVTNSGQTPYGAAAFTDSLAGVLDDAAYVPASLQATSGTVDYSVGTITWSGSLAPTASATITYSVVIDNPSSGDHSLSNTVVSSNTGSNCAEAGVDSRCTAVVAVTDSVSLTFDKTADVQSTVAGAVVVYTVTVTNSSASTIPAEFTDPLADVLDNATYNDDAGATTGTVDFTTPNLVWSGSVPAGGTETITYSVTVDGVVADEQTLSGTVTSTSVATSNNCVADSTDPRCTSTVPIAALLIEQHYTEASTTPGSVIHLTGTFTNTGAVDYEGITVSASSADTTDDATPDGNQTATSGTLVLTATGIVWTGDIPVGETVTVTGTLTVKNPDPGNKLVTGTLVSTALGNTCPPAGTDSRCTAAVPVLLPGLTITKTANVPFVVPGSSAVYTITVTNTGQTPYQGATFTDSLIGVLDDASYNDDATATVGTVAFDTPVLSWEGDLAVGQSALITYSTSALNPATGDKIMINAVSSADVGSTCTPASSNAACRVTTAVLTPALTITSATDASSTQPGATVTYTIVATNTGQVAYPPADLTVDLGGVLSNAVLTTAAAATSGSVTVSDETLSWTGTLAVGASTTITYAVTVVDQPSGTYRLEQTVVSADIGNNCQLTATDPRCSTSVPIASLELVNSVDVATAKPTDVIRYTGTFINTGQVPYTDVTISDSFVGALDDAVYNGDATADSGSLILVAGSGKVVWTGTIDVGQTVTVTGSVTVIDPPAGDGVVSTVFSTDAIANNCPVGSADARCTTSVTVLLPALTISTTADTSTAAPGSLVTYTTTARNTGQTPYTAASVTIALNGALDDGIYESGTADRGALVLTGPTLRWTGDLGVGDEVVITHVIRVDDPDPGDREMVTSVSSTELGNTCRPGGGGATCSNIVTVLVPGLELSVVADMTTTMPGASVGYTVTISNTGQTDYVGAEVAVLLAGALDDTAAPSTASTTASRGTVVFVAAESTLAWTGNLAVGQSATIVYALVVDDPDLGNLTLTTTVASAEPGTVCSVDGCTSTVAVLVPGLAIDIAASETTTAPGSRVVFTITVANVGQTAYPAATVHASLAGVVDDGRIDGATNATVGVAQVVDGDVTWTGGLLVGQTAVITFAAIVDDPDEGDRVLTSAVVGEDAGSTCSPSSTDPSCTVSVAVLVPQLTIIKTADAATVTPGESMGYTIVITNTGETFYTAAVVSDSLAGVLTDAVYGGDATASSGTLQFASPVLSWTGDLAIGASATIRYSITVDDPDLGDKAMTNSVESSAPGSTCPPGSTTSACLTVVQVLVPALAITKASDVTSVAAGEIVTYTVTLTNTGETDYAPATFVDSLTEVLDDASYNGDAVATSGDVAYSGGAQALSWTGAVAMGDTVTVSYSVTALFPAGGDRTLTNAVASAAPGASCATTTEPGCSTTVTVLVPALSVSKTADSSAVVAGGELRYTIQATNTGEVDYPAAELADDLSGVLTNAVYNADATSSLGSLSLDGSTLKWSGLLVRGATVTITYSVTADLSASDTAVLVNSVSSTSLGSTCLGGEATAPCSVSVPVAARTISLSGLTEGFTLSGMPNTTVTSNGAVTMTVTTNSAGGYVVSVQSQGSALTGADPANPDIIPITDLAVRGSGDTVFVPLSPAPIVVGNQNSATPPSGDAVSNDFRVDIPFVSGDTYTGTLDYIVSAQ</sequence>
<feature type="signal peptide" evidence="3">
    <location>
        <begin position="1"/>
        <end position="22"/>
    </location>
</feature>
<dbReference type="SMART" id="SM00060">
    <property type="entry name" value="FN3"/>
    <property type="match status" value="2"/>
</dbReference>
<dbReference type="Pfam" id="PF00041">
    <property type="entry name" value="fn3"/>
    <property type="match status" value="2"/>
</dbReference>
<dbReference type="Proteomes" id="UP001165584">
    <property type="component" value="Unassembled WGS sequence"/>
</dbReference>
<evidence type="ECO:0000256" key="3">
    <source>
        <dbReference type="SAM" id="SignalP"/>
    </source>
</evidence>
<dbReference type="InterPro" id="IPR047589">
    <property type="entry name" value="DUF11_rpt"/>
</dbReference>
<organism evidence="5 6">
    <name type="scientific">Herbiconiux aconitum</name>
    <dbReference type="NCBI Taxonomy" id="2970913"/>
    <lineage>
        <taxon>Bacteria</taxon>
        <taxon>Bacillati</taxon>
        <taxon>Actinomycetota</taxon>
        <taxon>Actinomycetes</taxon>
        <taxon>Micrococcales</taxon>
        <taxon>Microbacteriaceae</taxon>
        <taxon>Herbiconiux</taxon>
    </lineage>
</organism>
<dbReference type="InterPro" id="IPR013783">
    <property type="entry name" value="Ig-like_fold"/>
</dbReference>
<gene>
    <name evidence="5" type="ORF">N1027_16485</name>
</gene>
<protein>
    <submittedName>
        <fullName evidence="5">Ig domain-containing protein</fullName>
    </submittedName>
</protein>
<dbReference type="InterPro" id="IPR015919">
    <property type="entry name" value="Cadherin-like_sf"/>
</dbReference>
<dbReference type="InterPro" id="IPR013320">
    <property type="entry name" value="ConA-like_dom_sf"/>
</dbReference>
<dbReference type="SUPFAM" id="SSF49313">
    <property type="entry name" value="Cadherin-like"/>
    <property type="match status" value="3"/>
</dbReference>
<dbReference type="RefSeq" id="WP_259509219.1">
    <property type="nucleotide sequence ID" value="NZ_JANLCM010000002.1"/>
</dbReference>
<dbReference type="InterPro" id="IPR003961">
    <property type="entry name" value="FN3_dom"/>
</dbReference>
<keyword evidence="1" id="KW-0378">Hydrolase</keyword>
<feature type="domain" description="Fibronectin type-III" evidence="4">
    <location>
        <begin position="568"/>
        <end position="661"/>
    </location>
</feature>
<keyword evidence="2" id="KW-0119">Carbohydrate metabolism</keyword>
<dbReference type="Gene3D" id="2.60.40.10">
    <property type="entry name" value="Immunoglobulins"/>
    <property type="match status" value="8"/>
</dbReference>
<accession>A0ABT2GVY7</accession>
<dbReference type="NCBIfam" id="TIGR01451">
    <property type="entry name" value="B_ant_repeat"/>
    <property type="match status" value="9"/>
</dbReference>
<evidence type="ECO:0000259" key="4">
    <source>
        <dbReference type="PROSITE" id="PS50853"/>
    </source>
</evidence>
<dbReference type="PANTHER" id="PTHR34819">
    <property type="entry name" value="LARGE CYSTEINE-RICH PERIPLASMIC PROTEIN OMCB"/>
    <property type="match status" value="1"/>
</dbReference>
<dbReference type="EMBL" id="JANLCM010000002">
    <property type="protein sequence ID" value="MCS5719732.1"/>
    <property type="molecule type" value="Genomic_DNA"/>
</dbReference>
<dbReference type="InterPro" id="IPR057687">
    <property type="entry name" value="DUF7927"/>
</dbReference>
<keyword evidence="3" id="KW-0732">Signal</keyword>
<keyword evidence="6" id="KW-1185">Reference proteome</keyword>
<name>A0ABT2GVY7_9MICO</name>
<feature type="chain" id="PRO_5046191925" evidence="3">
    <location>
        <begin position="23"/>
        <end position="3881"/>
    </location>
</feature>
<dbReference type="SUPFAM" id="SSF49265">
    <property type="entry name" value="Fibronectin type III"/>
    <property type="match status" value="1"/>
</dbReference>
<dbReference type="InterPro" id="IPR051172">
    <property type="entry name" value="Chlamydia_OmcB"/>
</dbReference>
<evidence type="ECO:0000313" key="5">
    <source>
        <dbReference type="EMBL" id="MCS5719732.1"/>
    </source>
</evidence>
<dbReference type="InterPro" id="IPR036116">
    <property type="entry name" value="FN3_sf"/>
</dbReference>
<feature type="domain" description="Fibronectin type-III" evidence="4">
    <location>
        <begin position="662"/>
        <end position="755"/>
    </location>
</feature>
<reference evidence="5" key="1">
    <citation type="submission" date="2022-08" db="EMBL/GenBank/DDBJ databases">
        <authorList>
            <person name="Deng Y."/>
            <person name="Han X.-F."/>
            <person name="Zhang Y.-Q."/>
        </authorList>
    </citation>
    <scope>NUCLEOTIDE SEQUENCE</scope>
    <source>
        <strain evidence="5">CPCC 205763</strain>
    </source>
</reference>
<proteinExistence type="predicted"/>
<dbReference type="Pfam" id="PF05345">
    <property type="entry name" value="He_PIG"/>
    <property type="match status" value="3"/>
</dbReference>
<dbReference type="SUPFAM" id="SSF49899">
    <property type="entry name" value="Concanavalin A-like lectins/glucanases"/>
    <property type="match status" value="1"/>
</dbReference>
<keyword evidence="2" id="KW-0624">Polysaccharide degradation</keyword>
<evidence type="ECO:0000256" key="1">
    <source>
        <dbReference type="ARBA" id="ARBA00023295"/>
    </source>
</evidence>
<dbReference type="PROSITE" id="PS50853">
    <property type="entry name" value="FN3"/>
    <property type="match status" value="2"/>
</dbReference>
<evidence type="ECO:0000256" key="2">
    <source>
        <dbReference type="ARBA" id="ARBA00023326"/>
    </source>
</evidence>
<evidence type="ECO:0000313" key="6">
    <source>
        <dbReference type="Proteomes" id="UP001165584"/>
    </source>
</evidence>
<comment type="caution">
    <text evidence="5">The sequence shown here is derived from an EMBL/GenBank/DDBJ whole genome shotgun (WGS) entry which is preliminary data.</text>
</comment>